<organism evidence="4 5">
    <name type="scientific">Trapa incisa</name>
    <dbReference type="NCBI Taxonomy" id="236973"/>
    <lineage>
        <taxon>Eukaryota</taxon>
        <taxon>Viridiplantae</taxon>
        <taxon>Streptophyta</taxon>
        <taxon>Embryophyta</taxon>
        <taxon>Tracheophyta</taxon>
        <taxon>Spermatophyta</taxon>
        <taxon>Magnoliopsida</taxon>
        <taxon>eudicotyledons</taxon>
        <taxon>Gunneridae</taxon>
        <taxon>Pentapetalae</taxon>
        <taxon>rosids</taxon>
        <taxon>malvids</taxon>
        <taxon>Myrtales</taxon>
        <taxon>Lythraceae</taxon>
        <taxon>Trapa</taxon>
    </lineage>
</organism>
<keyword evidence="1" id="KW-0479">Metal-binding</keyword>
<comment type="caution">
    <text evidence="4">The sequence shown here is derived from an EMBL/GenBank/DDBJ whole genome shotgun (WGS) entry which is preliminary data.</text>
</comment>
<keyword evidence="1" id="KW-0862">Zinc</keyword>
<dbReference type="EMBL" id="JAXIOK010000019">
    <property type="protein sequence ID" value="KAK4748433.1"/>
    <property type="molecule type" value="Genomic_DNA"/>
</dbReference>
<dbReference type="Pfam" id="PF13639">
    <property type="entry name" value="zf-RING_2"/>
    <property type="match status" value="1"/>
</dbReference>
<proteinExistence type="predicted"/>
<dbReference type="SUPFAM" id="SSF57850">
    <property type="entry name" value="RING/U-box"/>
    <property type="match status" value="1"/>
</dbReference>
<evidence type="ECO:0000313" key="4">
    <source>
        <dbReference type="EMBL" id="KAK4748433.1"/>
    </source>
</evidence>
<evidence type="ECO:0000313" key="5">
    <source>
        <dbReference type="Proteomes" id="UP001345219"/>
    </source>
</evidence>
<feature type="transmembrane region" description="Helical" evidence="2">
    <location>
        <begin position="16"/>
        <end position="41"/>
    </location>
</feature>
<keyword evidence="5" id="KW-1185">Reference proteome</keyword>
<sequence length="185" mass="20538">MSSPSSSSSYFTSLGLVYSITVALGFLVLLSSVTLVSYICFCRRQSRRSSPFPRTRSTSDGILLPRIFFVAETDQDAELEIGGNRGAVGLTQAVINSYPKFSFEKDTTRPVGSDTTTCSICLCDYKESEMLRIMPECRHCFHLICLDVWLKFNGSCPVCRNSPFPTPLSEVVPLSQYGEDGGRWQ</sequence>
<keyword evidence="2" id="KW-0812">Transmembrane</keyword>
<dbReference type="GO" id="GO:0016567">
    <property type="term" value="P:protein ubiquitination"/>
    <property type="evidence" value="ECO:0007669"/>
    <property type="project" value="InterPro"/>
</dbReference>
<dbReference type="InterPro" id="IPR001841">
    <property type="entry name" value="Znf_RING"/>
</dbReference>
<reference evidence="4 5" key="1">
    <citation type="journal article" date="2023" name="Hortic Res">
        <title>Pangenome of water caltrop reveals structural variations and asymmetric subgenome divergence after allopolyploidization.</title>
        <authorList>
            <person name="Zhang X."/>
            <person name="Chen Y."/>
            <person name="Wang L."/>
            <person name="Yuan Y."/>
            <person name="Fang M."/>
            <person name="Shi L."/>
            <person name="Lu R."/>
            <person name="Comes H.P."/>
            <person name="Ma Y."/>
            <person name="Chen Y."/>
            <person name="Huang G."/>
            <person name="Zhou Y."/>
            <person name="Zheng Z."/>
            <person name="Qiu Y."/>
        </authorList>
    </citation>
    <scope>NUCLEOTIDE SEQUENCE [LARGE SCALE GENOMIC DNA]</scope>
    <source>
        <tissue evidence="4">Roots</tissue>
    </source>
</reference>
<dbReference type="InterPro" id="IPR044289">
    <property type="entry name" value="ATL67-70"/>
</dbReference>
<evidence type="ECO:0000259" key="3">
    <source>
        <dbReference type="PROSITE" id="PS50089"/>
    </source>
</evidence>
<accession>A0AAN7JM14</accession>
<keyword evidence="1" id="KW-0863">Zinc-finger</keyword>
<dbReference type="CDD" id="cd16461">
    <property type="entry name" value="RING-H2_EL5-like"/>
    <property type="match status" value="1"/>
</dbReference>
<name>A0AAN7JM14_9MYRT</name>
<evidence type="ECO:0000256" key="1">
    <source>
        <dbReference type="PROSITE-ProRule" id="PRU00175"/>
    </source>
</evidence>
<evidence type="ECO:0000256" key="2">
    <source>
        <dbReference type="SAM" id="Phobius"/>
    </source>
</evidence>
<dbReference type="AlphaFoldDB" id="A0AAN7JM14"/>
<dbReference type="Proteomes" id="UP001345219">
    <property type="component" value="Chromosome 12"/>
</dbReference>
<dbReference type="PROSITE" id="PS50089">
    <property type="entry name" value="ZF_RING_2"/>
    <property type="match status" value="1"/>
</dbReference>
<dbReference type="SMART" id="SM00184">
    <property type="entry name" value="RING"/>
    <property type="match status" value="1"/>
</dbReference>
<dbReference type="PANTHER" id="PTHR46592">
    <property type="entry name" value="RING-H2 FINGER PROTEIN ATL67"/>
    <property type="match status" value="1"/>
</dbReference>
<dbReference type="Gene3D" id="3.30.40.10">
    <property type="entry name" value="Zinc/RING finger domain, C3HC4 (zinc finger)"/>
    <property type="match status" value="1"/>
</dbReference>
<dbReference type="InterPro" id="IPR013083">
    <property type="entry name" value="Znf_RING/FYVE/PHD"/>
</dbReference>
<dbReference type="GO" id="GO:0016740">
    <property type="term" value="F:transferase activity"/>
    <property type="evidence" value="ECO:0007669"/>
    <property type="project" value="InterPro"/>
</dbReference>
<keyword evidence="2" id="KW-0472">Membrane</keyword>
<keyword evidence="2" id="KW-1133">Transmembrane helix</keyword>
<gene>
    <name evidence="4" type="ORF">SAY87_015019</name>
</gene>
<dbReference type="PANTHER" id="PTHR46592:SF6">
    <property type="entry name" value="RING-H2 FINGER PROTEIN ATL67"/>
    <property type="match status" value="1"/>
</dbReference>
<feature type="domain" description="RING-type" evidence="3">
    <location>
        <begin position="118"/>
        <end position="160"/>
    </location>
</feature>
<dbReference type="GO" id="GO:0008270">
    <property type="term" value="F:zinc ion binding"/>
    <property type="evidence" value="ECO:0007669"/>
    <property type="project" value="UniProtKB-KW"/>
</dbReference>
<protein>
    <recommendedName>
        <fullName evidence="3">RING-type domain-containing protein</fullName>
    </recommendedName>
</protein>